<dbReference type="InterPro" id="IPR015292">
    <property type="entry name" value="Tscrpt_reg_YbiH_C"/>
</dbReference>
<dbReference type="Gene3D" id="1.10.357.10">
    <property type="entry name" value="Tetracycline Repressor, domain 2"/>
    <property type="match status" value="1"/>
</dbReference>
<sequence length="261" mass="29370">MRVMKNISPSKSKKSRSNNTIAPSSILNVIAQSNPDKSGAGRNAADKSLRTDGQEARERLFECAMRLFAEKGYARTSTREIALAAQVNISAISYYFGDKANLYRAIFNDPVGNPTIHPSQFLQPDLSLRAGLELLMKTFVDSFKQSERAQNCMKLHIREMLEPTGLWSEEIDRQIKPAHLALVKFLAKQLNVQRIDDDLHRLAFALSGLALTLMVSSDVIAVIRPSLISKEKSIDEYANRLVEYGLSMCEQERQRRHALMT</sequence>
<dbReference type="InterPro" id="IPR001647">
    <property type="entry name" value="HTH_TetR"/>
</dbReference>
<dbReference type="PANTHER" id="PTHR30055">
    <property type="entry name" value="HTH-TYPE TRANSCRIPTIONAL REGULATOR RUTR"/>
    <property type="match status" value="1"/>
</dbReference>
<keyword evidence="1 2" id="KW-0238">DNA-binding</keyword>
<evidence type="ECO:0000256" key="1">
    <source>
        <dbReference type="ARBA" id="ARBA00023125"/>
    </source>
</evidence>
<dbReference type="InterPro" id="IPR050109">
    <property type="entry name" value="HTH-type_TetR-like_transc_reg"/>
</dbReference>
<evidence type="ECO:0000313" key="6">
    <source>
        <dbReference type="Proteomes" id="UP000620127"/>
    </source>
</evidence>
<reference evidence="6" key="1">
    <citation type="journal article" date="2019" name="Int. J. Syst. Evol. Microbiol.">
        <title>The Global Catalogue of Microorganisms (GCM) 10K type strain sequencing project: providing services to taxonomists for standard genome sequencing and annotation.</title>
        <authorList>
            <consortium name="The Broad Institute Genomics Platform"/>
            <consortium name="The Broad Institute Genome Sequencing Center for Infectious Disease"/>
            <person name="Wu L."/>
            <person name="Ma J."/>
        </authorList>
    </citation>
    <scope>NUCLEOTIDE SEQUENCE [LARGE SCALE GENOMIC DNA]</scope>
    <source>
        <strain evidence="6">KCTC 23916</strain>
    </source>
</reference>
<dbReference type="Pfam" id="PF09209">
    <property type="entry name" value="CecR_C"/>
    <property type="match status" value="1"/>
</dbReference>
<proteinExistence type="predicted"/>
<name>A0ABQ2X6X6_9BURK</name>
<dbReference type="EMBL" id="BMYT01000001">
    <property type="protein sequence ID" value="GGX02278.1"/>
    <property type="molecule type" value="Genomic_DNA"/>
</dbReference>
<dbReference type="PANTHER" id="PTHR30055:SF235">
    <property type="entry name" value="TRANSCRIPTIONAL REGULATORY PROTEIN"/>
    <property type="match status" value="1"/>
</dbReference>
<dbReference type="PROSITE" id="PS50977">
    <property type="entry name" value="HTH_TETR_2"/>
    <property type="match status" value="1"/>
</dbReference>
<dbReference type="Gene3D" id="1.10.10.60">
    <property type="entry name" value="Homeodomain-like"/>
    <property type="match status" value="1"/>
</dbReference>
<evidence type="ECO:0000256" key="2">
    <source>
        <dbReference type="PROSITE-ProRule" id="PRU00335"/>
    </source>
</evidence>
<gene>
    <name evidence="5" type="ORF">GCM10011282_05440</name>
</gene>
<dbReference type="PRINTS" id="PR00455">
    <property type="entry name" value="HTHTETR"/>
</dbReference>
<evidence type="ECO:0000313" key="5">
    <source>
        <dbReference type="EMBL" id="GGX02278.1"/>
    </source>
</evidence>
<protein>
    <submittedName>
        <fullName evidence="5">Transcriptional regulator</fullName>
    </submittedName>
</protein>
<feature type="domain" description="HTH tetR-type" evidence="4">
    <location>
        <begin position="54"/>
        <end position="114"/>
    </location>
</feature>
<evidence type="ECO:0000259" key="4">
    <source>
        <dbReference type="PROSITE" id="PS50977"/>
    </source>
</evidence>
<comment type="caution">
    <text evidence="5">The sequence shown here is derived from an EMBL/GenBank/DDBJ whole genome shotgun (WGS) entry which is preliminary data.</text>
</comment>
<feature type="DNA-binding region" description="H-T-H motif" evidence="2">
    <location>
        <begin position="77"/>
        <end position="96"/>
    </location>
</feature>
<evidence type="ECO:0000256" key="3">
    <source>
        <dbReference type="SAM" id="MobiDB-lite"/>
    </source>
</evidence>
<keyword evidence="6" id="KW-1185">Reference proteome</keyword>
<organism evidence="5 6">
    <name type="scientific">Undibacterium macrobrachii</name>
    <dbReference type="NCBI Taxonomy" id="1119058"/>
    <lineage>
        <taxon>Bacteria</taxon>
        <taxon>Pseudomonadati</taxon>
        <taxon>Pseudomonadota</taxon>
        <taxon>Betaproteobacteria</taxon>
        <taxon>Burkholderiales</taxon>
        <taxon>Oxalobacteraceae</taxon>
        <taxon>Undibacterium</taxon>
    </lineage>
</organism>
<feature type="region of interest" description="Disordered" evidence="3">
    <location>
        <begin position="32"/>
        <end position="51"/>
    </location>
</feature>
<dbReference type="SUPFAM" id="SSF46689">
    <property type="entry name" value="Homeodomain-like"/>
    <property type="match status" value="1"/>
</dbReference>
<accession>A0ABQ2X6X6</accession>
<dbReference type="InterPro" id="IPR036271">
    <property type="entry name" value="Tet_transcr_reg_TetR-rel_C_sf"/>
</dbReference>
<dbReference type="Pfam" id="PF00440">
    <property type="entry name" value="TetR_N"/>
    <property type="match status" value="1"/>
</dbReference>
<dbReference type="Proteomes" id="UP000620127">
    <property type="component" value="Unassembled WGS sequence"/>
</dbReference>
<dbReference type="SUPFAM" id="SSF48498">
    <property type="entry name" value="Tetracyclin repressor-like, C-terminal domain"/>
    <property type="match status" value="1"/>
</dbReference>
<dbReference type="InterPro" id="IPR009057">
    <property type="entry name" value="Homeodomain-like_sf"/>
</dbReference>